<feature type="domain" description="Heterokaryon incompatibility" evidence="1">
    <location>
        <begin position="211"/>
        <end position="367"/>
    </location>
</feature>
<gene>
    <name evidence="2" type="ORF">BPAE_0013g00690</name>
</gene>
<dbReference type="PANTHER" id="PTHR33112:SF8">
    <property type="entry name" value="HETEROKARYON INCOMPATIBILITY DOMAIN-CONTAINING PROTEIN"/>
    <property type="match status" value="1"/>
</dbReference>
<comment type="caution">
    <text evidence="2">The sequence shown here is derived from an EMBL/GenBank/DDBJ whole genome shotgun (WGS) entry which is preliminary data.</text>
</comment>
<proteinExistence type="predicted"/>
<dbReference type="EMBL" id="PQXI01000013">
    <property type="protein sequence ID" value="TGO29617.1"/>
    <property type="molecule type" value="Genomic_DNA"/>
</dbReference>
<evidence type="ECO:0000313" key="3">
    <source>
        <dbReference type="Proteomes" id="UP000297910"/>
    </source>
</evidence>
<dbReference type="PANTHER" id="PTHR33112">
    <property type="entry name" value="DOMAIN PROTEIN, PUTATIVE-RELATED"/>
    <property type="match status" value="1"/>
</dbReference>
<organism evidence="2 3">
    <name type="scientific">Botrytis paeoniae</name>
    <dbReference type="NCBI Taxonomy" id="278948"/>
    <lineage>
        <taxon>Eukaryota</taxon>
        <taxon>Fungi</taxon>
        <taxon>Dikarya</taxon>
        <taxon>Ascomycota</taxon>
        <taxon>Pezizomycotina</taxon>
        <taxon>Leotiomycetes</taxon>
        <taxon>Helotiales</taxon>
        <taxon>Sclerotiniaceae</taxon>
        <taxon>Botrytis</taxon>
    </lineage>
</organism>
<sequence length="384" mass="43617">MLCKVCKSLDFGDLCYRLLQSASGPLAGRPKFQHHANYEELIESAQEGCKLCIEVKEGARRVSMDVRRSRRSRKRNLTISCGSGYYSKPMSQTKDEFAKGIAEFWFEWTYYKDEGSDGHVFCSVIRIFCEKESLAAALNIVSGRPIPTTPFSSESFETARTWLRDCHRNHKNSCPSKRAALLPSRVIGVGSGNNLGTPHLHISEEGEIGKWATLSHCWGQVGGYVTNVASLDRRTRSISMYELPPTLKDAIKVTRCMGLKYLWIDSICILQGSDVAAQADWLFELRRMRDYYKCCDFCIVADDAFSDEDGFLRNLRTQNPKVSISMPLTHWRRAESCTIYLQGDLNGRCEFLGRRLPILATRGWTLQGHVLSPRTLHYNNEQII</sequence>
<name>A0A4Z1G6I7_9HELO</name>
<reference evidence="2 3" key="1">
    <citation type="submission" date="2017-12" db="EMBL/GenBank/DDBJ databases">
        <title>Comparative genomics of Botrytis spp.</title>
        <authorList>
            <person name="Valero-Jimenez C.A."/>
            <person name="Tapia P."/>
            <person name="Veloso J."/>
            <person name="Silva-Moreno E."/>
            <person name="Staats M."/>
            <person name="Valdes J.H."/>
            <person name="Van Kan J.A.L."/>
        </authorList>
    </citation>
    <scope>NUCLEOTIDE SEQUENCE [LARGE SCALE GENOMIC DNA]</scope>
    <source>
        <strain evidence="2 3">Bp0003</strain>
    </source>
</reference>
<dbReference type="AlphaFoldDB" id="A0A4Z1G6I7"/>
<evidence type="ECO:0000313" key="2">
    <source>
        <dbReference type="EMBL" id="TGO29617.1"/>
    </source>
</evidence>
<dbReference type="Pfam" id="PF06985">
    <property type="entry name" value="HET"/>
    <property type="match status" value="1"/>
</dbReference>
<accession>A0A4Z1G6I7</accession>
<keyword evidence="3" id="KW-1185">Reference proteome</keyword>
<dbReference type="InterPro" id="IPR010730">
    <property type="entry name" value="HET"/>
</dbReference>
<evidence type="ECO:0000259" key="1">
    <source>
        <dbReference type="Pfam" id="PF06985"/>
    </source>
</evidence>
<dbReference type="Proteomes" id="UP000297910">
    <property type="component" value="Unassembled WGS sequence"/>
</dbReference>
<protein>
    <recommendedName>
        <fullName evidence="1">Heterokaryon incompatibility domain-containing protein</fullName>
    </recommendedName>
</protein>